<accession>R4YQU0</accession>
<proteinExistence type="predicted"/>
<evidence type="ECO:0000313" key="1">
    <source>
        <dbReference type="EMBL" id="CCK77566.1"/>
    </source>
</evidence>
<name>R4YQU0_OLEAN</name>
<dbReference type="Proteomes" id="UP000032749">
    <property type="component" value="Chromosome"/>
</dbReference>
<dbReference type="HOGENOM" id="CLU_743613_0_0_6"/>
<dbReference type="KEGG" id="oai:OLEAN_C33900"/>
<keyword evidence="2" id="KW-1185">Reference proteome</keyword>
<dbReference type="AlphaFoldDB" id="R4YQU0"/>
<protein>
    <submittedName>
        <fullName evidence="1">Uncharacterized protein</fullName>
    </submittedName>
</protein>
<evidence type="ECO:0000313" key="2">
    <source>
        <dbReference type="Proteomes" id="UP000032749"/>
    </source>
</evidence>
<sequence length="372" mass="42546">MIVNDQERFDLAIENFMSIKKVERYFSQVMAIITIRRVLLSCRKVDDSCIDKKANLFIEYFNEFEIRDHKVIKVFYGVNINDSDDPVTFENLTVYDLPKHDKHLELLCEFDVKHKFNQTNEMIAIECLVKAKDHYKALELSNSAFNKFELLLAFLLNEQHKEFSVGILRMNFSPYQSAIISFEGGVMAGEEENNNFVANLDISTLEKYLPDDHKNIYESLLKVALSPVTVLDRKISSAIEWVGESYMDTNKASSYIKAVIALEALLKLDEKGVITPSIMSGIAEQCAFLHGSITDECIEVERKVKGIYAERSKIAHTGTSSVSITKLRSVRRFVSITILKLFALKDELALEKPEDFQLLFRKKKYQSGGFGN</sequence>
<gene>
    <name evidence="1" type="ORF">OLEAN_C33900</name>
</gene>
<reference evidence="1 2" key="1">
    <citation type="journal article" date="2013" name="Nat. Commun.">
        <title>Genome sequence and functional genomic analysis of the oil-degrading bacterium Oleispira antarctica.</title>
        <authorList>
            <person name="Kube M."/>
            <person name="Chernikova T.N."/>
            <person name="Al-Ramahi Y."/>
            <person name="Beloqui A."/>
            <person name="Lopez-Cortez N."/>
            <person name="Guazzaroni M.E."/>
            <person name="Heipieper H.J."/>
            <person name="Klages S."/>
            <person name="Kotsyurbenko O.R."/>
            <person name="Langer I."/>
            <person name="Nechitaylo T.Y."/>
            <person name="Lunsdorf H."/>
            <person name="Fernandez M."/>
            <person name="Juarez S."/>
            <person name="Ciordia S."/>
            <person name="Singer A."/>
            <person name="Kagan O."/>
            <person name="Egorova O."/>
            <person name="Petit P.A."/>
            <person name="Stogios P."/>
            <person name="Kim Y."/>
            <person name="Tchigvintsev A."/>
            <person name="Flick R."/>
            <person name="Denaro R."/>
            <person name="Genovese M."/>
            <person name="Albar J.P."/>
            <person name="Reva O.N."/>
            <person name="Martinez-Gomariz M."/>
            <person name="Tran H."/>
            <person name="Ferrer M."/>
            <person name="Savchenko A."/>
            <person name="Yakunin A.F."/>
            <person name="Yakimov M.M."/>
            <person name="Golyshina O.V."/>
            <person name="Reinhardt R."/>
            <person name="Golyshin P.N."/>
        </authorList>
    </citation>
    <scope>NUCLEOTIDE SEQUENCE [LARGE SCALE GENOMIC DNA]</scope>
</reference>
<organism evidence="1 2">
    <name type="scientific">Oleispira antarctica RB-8</name>
    <dbReference type="NCBI Taxonomy" id="698738"/>
    <lineage>
        <taxon>Bacteria</taxon>
        <taxon>Pseudomonadati</taxon>
        <taxon>Pseudomonadota</taxon>
        <taxon>Gammaproteobacteria</taxon>
        <taxon>Oceanospirillales</taxon>
        <taxon>Oceanospirillaceae</taxon>
        <taxon>Oleispira</taxon>
    </lineage>
</organism>
<dbReference type="EMBL" id="FO203512">
    <property type="protein sequence ID" value="CCK77566.1"/>
    <property type="molecule type" value="Genomic_DNA"/>
</dbReference>